<organism evidence="1 2">
    <name type="scientific">Bradyrhizobium barranii subsp. barranii</name>
    <dbReference type="NCBI Taxonomy" id="2823807"/>
    <lineage>
        <taxon>Bacteria</taxon>
        <taxon>Pseudomonadati</taxon>
        <taxon>Pseudomonadota</taxon>
        <taxon>Alphaproteobacteria</taxon>
        <taxon>Hyphomicrobiales</taxon>
        <taxon>Nitrobacteraceae</taxon>
        <taxon>Bradyrhizobium</taxon>
        <taxon>Bradyrhizobium barranii</taxon>
    </lineage>
</organism>
<dbReference type="AlphaFoldDB" id="A0A9X9YBT7"/>
<reference evidence="1 2" key="1">
    <citation type="journal article" date="2022" name="Int. J. Syst. Evol. Microbiol.">
        <title>Strains of Bradyrhizobium barranii sp. nov. associated with legumes native to Canada are symbionts of soybeans and belong to different subspecies (subsp. barranii subsp. nov. and subsp. apii subsp. nov.) and symbiovars (sv. glycinearum and sv. septentrionale).</title>
        <authorList>
            <person name="Bromfield E.S.P."/>
            <person name="Cloutier S."/>
            <person name="Wasai-Hara S."/>
            <person name="Minamisawa K."/>
        </authorList>
    </citation>
    <scope>NUCLEOTIDE SEQUENCE [LARGE SCALE GENOMIC DNA]</scope>
    <source>
        <strain evidence="1 2">144S4</strain>
    </source>
</reference>
<gene>
    <name evidence="1" type="ORF">J4G43_007605</name>
</gene>
<dbReference type="SUPFAM" id="SSF50494">
    <property type="entry name" value="Trypsin-like serine proteases"/>
    <property type="match status" value="1"/>
</dbReference>
<accession>A0A9X9YBT7</accession>
<dbReference type="GO" id="GO:0006508">
    <property type="term" value="P:proteolysis"/>
    <property type="evidence" value="ECO:0007669"/>
    <property type="project" value="UniProtKB-KW"/>
</dbReference>
<dbReference type="Pfam" id="PF13365">
    <property type="entry name" value="Trypsin_2"/>
    <property type="match status" value="1"/>
</dbReference>
<dbReference type="EMBL" id="CP086136">
    <property type="protein sequence ID" value="UEM17381.1"/>
    <property type="molecule type" value="Genomic_DNA"/>
</dbReference>
<evidence type="ECO:0000313" key="1">
    <source>
        <dbReference type="EMBL" id="UEM17381.1"/>
    </source>
</evidence>
<proteinExistence type="predicted"/>
<keyword evidence="1" id="KW-0645">Protease</keyword>
<evidence type="ECO:0000313" key="2">
    <source>
        <dbReference type="Proteomes" id="UP000664702"/>
    </source>
</evidence>
<dbReference type="KEGG" id="bban:J4G43_007605"/>
<dbReference type="InterPro" id="IPR009003">
    <property type="entry name" value="Peptidase_S1_PA"/>
</dbReference>
<keyword evidence="1" id="KW-0378">Hydrolase</keyword>
<dbReference type="GO" id="GO:0008233">
    <property type="term" value="F:peptidase activity"/>
    <property type="evidence" value="ECO:0007669"/>
    <property type="project" value="UniProtKB-KW"/>
</dbReference>
<dbReference type="Proteomes" id="UP000664702">
    <property type="component" value="Chromosome"/>
</dbReference>
<sequence length="239" mass="26055">MDGDHVGTGFVVGDGLIMTNRHVAEAVADQVGNKWILQDDVTINFDDRGEGDEKRFKVKSLVYAGADPIVDVVNFAHLDLAIFEVETSNASKSKFPSPMQLSKSTKKPTTKDVIVVGYPAKPDIAALEDPTTHEVNMDIAKRLGEIFGLDYGRKYLAPGRIDKMVGTVPTDTAMWVFTHDCTTLAGNSGSMVSSFTDDFPVMGLHFAGRTLTANFAHAMSAVRASEKMPLELVERLSWT</sequence>
<dbReference type="Gene3D" id="2.40.10.10">
    <property type="entry name" value="Trypsin-like serine proteases"/>
    <property type="match status" value="2"/>
</dbReference>
<name>A0A9X9YBT7_9BRAD</name>
<protein>
    <submittedName>
        <fullName evidence="1">Serine protease</fullName>
    </submittedName>
</protein>
<dbReference type="InterPro" id="IPR043504">
    <property type="entry name" value="Peptidase_S1_PA_chymotrypsin"/>
</dbReference>